<keyword evidence="11" id="KW-0436">Ligase</keyword>
<feature type="region of interest" description="Disordered" evidence="8">
    <location>
        <begin position="958"/>
        <end position="979"/>
    </location>
</feature>
<comment type="catalytic activity">
    <reaction evidence="7">
        <text>[glutamine synthetase]-O(4)-(5'-adenylyl)-L-tyrosine + phosphate = [glutamine synthetase]-L-tyrosine + ADP</text>
        <dbReference type="Rhea" id="RHEA:43716"/>
        <dbReference type="Rhea" id="RHEA-COMP:10660"/>
        <dbReference type="Rhea" id="RHEA-COMP:10661"/>
        <dbReference type="ChEBI" id="CHEBI:43474"/>
        <dbReference type="ChEBI" id="CHEBI:46858"/>
        <dbReference type="ChEBI" id="CHEBI:83624"/>
        <dbReference type="ChEBI" id="CHEBI:456216"/>
        <dbReference type="EC" id="2.7.7.89"/>
    </reaction>
</comment>
<keyword evidence="6 7" id="KW-0511">Multifunctional enzyme</keyword>
<keyword evidence="3 7" id="KW-0547">Nucleotide-binding</keyword>
<evidence type="ECO:0000256" key="2">
    <source>
        <dbReference type="ARBA" id="ARBA00022695"/>
    </source>
</evidence>
<name>A0ABZ0IH73_9GAMM</name>
<evidence type="ECO:0000256" key="6">
    <source>
        <dbReference type="ARBA" id="ARBA00023268"/>
    </source>
</evidence>
<feature type="region of interest" description="Adenylyl removase" evidence="7">
    <location>
        <begin position="1"/>
        <end position="454"/>
    </location>
</feature>
<dbReference type="Gene3D" id="3.30.460.10">
    <property type="entry name" value="Beta Polymerase, domain 2"/>
    <property type="match status" value="2"/>
</dbReference>
<evidence type="ECO:0000259" key="10">
    <source>
        <dbReference type="Pfam" id="PF08335"/>
    </source>
</evidence>
<keyword evidence="5 7" id="KW-0460">Magnesium</keyword>
<feature type="region of interest" description="Adenylyl transferase" evidence="7">
    <location>
        <begin position="460"/>
        <end position="979"/>
    </location>
</feature>
<dbReference type="SUPFAM" id="SSF81593">
    <property type="entry name" value="Nucleotidyltransferase substrate binding subunit/domain"/>
    <property type="match status" value="2"/>
</dbReference>
<dbReference type="RefSeq" id="WP_407328190.1">
    <property type="nucleotide sequence ID" value="NZ_CP136865.1"/>
</dbReference>
<dbReference type="InterPro" id="IPR013546">
    <property type="entry name" value="PII_UdlTrfase/GS_AdlTrfase"/>
</dbReference>
<evidence type="ECO:0000256" key="1">
    <source>
        <dbReference type="ARBA" id="ARBA00022679"/>
    </source>
</evidence>
<accession>A0ABZ0IH73</accession>
<comment type="similarity">
    <text evidence="7">Belongs to the GlnE family.</text>
</comment>
<dbReference type="InterPro" id="IPR023057">
    <property type="entry name" value="GlnE"/>
</dbReference>
<dbReference type="PANTHER" id="PTHR30621:SF0">
    <property type="entry name" value="BIFUNCTIONAL GLUTAMINE SYNTHETASE ADENYLYLTRANSFERASE_ADENYLYL-REMOVING ENZYME"/>
    <property type="match status" value="1"/>
</dbReference>
<keyword evidence="4 7" id="KW-0067">ATP-binding</keyword>
<evidence type="ECO:0000256" key="5">
    <source>
        <dbReference type="ARBA" id="ARBA00022842"/>
    </source>
</evidence>
<dbReference type="PANTHER" id="PTHR30621">
    <property type="entry name" value="GLUTAMINE SYNTHETASE ADENYLYLTRANSFERASE"/>
    <property type="match status" value="1"/>
</dbReference>
<dbReference type="Proteomes" id="UP001626549">
    <property type="component" value="Chromosome"/>
</dbReference>
<dbReference type="NCBIfam" id="NF008292">
    <property type="entry name" value="PRK11072.1"/>
    <property type="match status" value="1"/>
</dbReference>
<keyword evidence="12" id="KW-1185">Reference proteome</keyword>
<organism evidence="11 12">
    <name type="scientific">Congregibacter brevis</name>
    <dbReference type="NCBI Taxonomy" id="3081201"/>
    <lineage>
        <taxon>Bacteria</taxon>
        <taxon>Pseudomonadati</taxon>
        <taxon>Pseudomonadota</taxon>
        <taxon>Gammaproteobacteria</taxon>
        <taxon>Cellvibrionales</taxon>
        <taxon>Halieaceae</taxon>
        <taxon>Congregibacter</taxon>
    </lineage>
</organism>
<comment type="catalytic activity">
    <reaction evidence="7">
        <text>[glutamine synthetase]-L-tyrosine + ATP = [glutamine synthetase]-O(4)-(5'-adenylyl)-L-tyrosine + diphosphate</text>
        <dbReference type="Rhea" id="RHEA:18589"/>
        <dbReference type="Rhea" id="RHEA-COMP:10660"/>
        <dbReference type="Rhea" id="RHEA-COMP:10661"/>
        <dbReference type="ChEBI" id="CHEBI:30616"/>
        <dbReference type="ChEBI" id="CHEBI:33019"/>
        <dbReference type="ChEBI" id="CHEBI:46858"/>
        <dbReference type="ChEBI" id="CHEBI:83624"/>
        <dbReference type="EC" id="2.7.7.42"/>
    </reaction>
</comment>
<dbReference type="Pfam" id="PF08335">
    <property type="entry name" value="GlnD_UR_UTase"/>
    <property type="match status" value="2"/>
</dbReference>
<evidence type="ECO:0000259" key="9">
    <source>
        <dbReference type="Pfam" id="PF03710"/>
    </source>
</evidence>
<dbReference type="EMBL" id="CP136865">
    <property type="protein sequence ID" value="WOJ97381.1"/>
    <property type="molecule type" value="Genomic_DNA"/>
</dbReference>
<feature type="domain" description="PII-uridylyltransferase/Glutamine-synthetase adenylyltransferase" evidence="10">
    <location>
        <begin position="833"/>
        <end position="927"/>
    </location>
</feature>
<evidence type="ECO:0000256" key="3">
    <source>
        <dbReference type="ARBA" id="ARBA00022741"/>
    </source>
</evidence>
<dbReference type="EC" id="2.7.7.89" evidence="7"/>
<evidence type="ECO:0000256" key="4">
    <source>
        <dbReference type="ARBA" id="ARBA00022840"/>
    </source>
</evidence>
<dbReference type="GO" id="GO:0047388">
    <property type="term" value="F:[glutamine synthetase]-adenylyl-L-tyrosine phosphorylase activity"/>
    <property type="evidence" value="ECO:0007669"/>
    <property type="project" value="UniProtKB-EC"/>
</dbReference>
<dbReference type="InterPro" id="IPR043519">
    <property type="entry name" value="NT_sf"/>
</dbReference>
<feature type="compositionally biased region" description="Acidic residues" evidence="8">
    <location>
        <begin position="960"/>
        <end position="970"/>
    </location>
</feature>
<evidence type="ECO:0000313" key="12">
    <source>
        <dbReference type="Proteomes" id="UP001626549"/>
    </source>
</evidence>
<feature type="domain" description="PII-uridylyltransferase/Glutamine-synthetase adenylyltransferase" evidence="10">
    <location>
        <begin position="312"/>
        <end position="451"/>
    </location>
</feature>
<protein>
    <recommendedName>
        <fullName evidence="7">Bifunctional glutamine synthetase adenylyltransferase/adenylyl-removing enzyme</fullName>
    </recommendedName>
    <alternativeName>
        <fullName evidence="7">ATP:glutamine synthetase adenylyltransferase</fullName>
    </alternativeName>
    <alternativeName>
        <fullName evidence="7">ATase</fullName>
    </alternativeName>
    <domain>
        <recommendedName>
            <fullName evidence="7">Glutamine synthetase adenylyl-L-tyrosine phosphorylase</fullName>
            <ecNumber evidence="7">2.7.7.89</ecNumber>
        </recommendedName>
        <alternativeName>
            <fullName evidence="7">Adenylyl removase</fullName>
            <shortName evidence="7">AR</shortName>
            <shortName evidence="7">AT-N</shortName>
        </alternativeName>
    </domain>
    <domain>
        <recommendedName>
            <fullName evidence="7">Glutamine synthetase adenylyl transferase</fullName>
            <ecNumber evidence="7">2.7.7.42</ecNumber>
        </recommendedName>
        <alternativeName>
            <fullName evidence="7">Adenylyl transferase</fullName>
            <shortName evidence="7">AT</shortName>
            <shortName evidence="7">AT-C</shortName>
        </alternativeName>
    </domain>
</protein>
<comment type="function">
    <text evidence="7">Involved in the regulation of glutamine synthetase GlnA, a key enzyme in the process to assimilate ammonia. When cellular nitrogen levels are high, the C-terminal adenylyl transferase (AT) inactivates GlnA by covalent transfer of an adenylyl group from ATP to specific tyrosine residue of GlnA, thus reducing its activity. Conversely, when nitrogen levels are low, the N-terminal adenylyl removase (AR) activates GlnA by removing the adenylyl group by phosphorolysis, increasing its activity. The regulatory region of GlnE binds the signal transduction protein PII (GlnB) which indicates the nitrogen status of the cell.</text>
</comment>
<reference evidence="11 12" key="1">
    <citation type="submission" date="2023-10" db="EMBL/GenBank/DDBJ databases">
        <title>Two novel species belonging to the OM43/NOR5 clade.</title>
        <authorList>
            <person name="Park M."/>
        </authorList>
    </citation>
    <scope>NUCLEOTIDE SEQUENCE [LARGE SCALE GENOMIC DNA]</scope>
    <source>
        <strain evidence="11 12">IMCC45268</strain>
    </source>
</reference>
<gene>
    <name evidence="7 11" type="primary">glnE</name>
    <name evidence="11" type="ORF">R0137_02130</name>
</gene>
<evidence type="ECO:0000256" key="8">
    <source>
        <dbReference type="SAM" id="MobiDB-lite"/>
    </source>
</evidence>
<dbReference type="CDD" id="cd05401">
    <property type="entry name" value="NT_GlnE_GlnD_like"/>
    <property type="match status" value="2"/>
</dbReference>
<sequence>MNQLAKLPEILRAPVEMAWADILGAAGAAERRALESLLERVGFAEQLNTVLAGSRYVAESLRRRPWLLVQMATAGHLETPLREGALESELAELLARSDEDAAVVLRRFRQRQMLRIIWRDLNRLAPTLETTRDVSWLADACISLGLKHCAAELEAKHGQPRGRQSGEYQELVVLAMGKLGAHELNLSSDIDLIFTYPEGGSTDGERRSISNEEFFTRVGRALIALLDPVTAEGFVFRVDMRLRPYGESGSLVQSFAALEAYYQEQGRDWERYALIKARPVTGSIIHRRELMECLQPFVYRRYVDYSAIESLRSMKQLIVAEVRRRGLQSNVKLGSGGIREIEFIAQCFQLIRGGRDTSLQRRELSPVLAECAELGCLPEPVAKELQTAYLFLRDVEHGIQAWDDRQTQELPEDTTARAALAHCMGFPDYDVFLGELQRRRHDVAGHFAALIAEDEDSSPAPESEGLWSASCDPKQLTGLGFKDAERLAELLRGLFESRLTQTLQAEGRERLDRFMPLLLEACAECEHPDLALERALPLVSSVARRSAYLLLLIENPPALADLATLCGASPWIAEQLATRPALLDELLDRGSLYTAPEREVLQSELRQQLARLTVDDLEGHMDALRYFKASQVLRVAASELSGRLPLMKVSDKLSFIAEVCLEQVLALAWAQLSMRYGEPARDGTGRGFVVLAYGKLGGIELSYASDLDLVFIYDASSGGYTDGDRAIDNATFYMRLGQKMIHILETRMGLGQLYEIDMRLRPSGASGMLVSTLAAFEQYQQNEAWTWEHQALVRARPVAGDKALAYKVESLRRTILCEARDRGTLAREVVTMREKMRKHARVGAEDSELDLKQGFGGIVDIEFVVQYAVLAWASQEPSLADWSDNVRILEALALSGYLQKEQCQALVQAYLELRSATHQLALQQQSRSLPATQFATERSAVQLAWESLFADVVADKEEGIDTEPADDEDILGSAGKHKE</sequence>
<dbReference type="HAMAP" id="MF_00802">
    <property type="entry name" value="GlnE"/>
    <property type="match status" value="1"/>
</dbReference>
<dbReference type="GO" id="GO:0016874">
    <property type="term" value="F:ligase activity"/>
    <property type="evidence" value="ECO:0007669"/>
    <property type="project" value="UniProtKB-KW"/>
</dbReference>
<keyword evidence="1 7" id="KW-0808">Transferase</keyword>
<dbReference type="Gene3D" id="1.20.120.1510">
    <property type="match status" value="1"/>
</dbReference>
<dbReference type="EC" id="2.7.7.42" evidence="7"/>
<dbReference type="InterPro" id="IPR005190">
    <property type="entry name" value="GlnE_rpt_dom"/>
</dbReference>
<evidence type="ECO:0000256" key="7">
    <source>
        <dbReference type="HAMAP-Rule" id="MF_00802"/>
    </source>
</evidence>
<evidence type="ECO:0000313" key="11">
    <source>
        <dbReference type="EMBL" id="WOJ97381.1"/>
    </source>
</evidence>
<dbReference type="Pfam" id="PF03710">
    <property type="entry name" value="GlnE"/>
    <property type="match status" value="2"/>
</dbReference>
<feature type="domain" description="Glutamate-ammonia ligase adenylyltransferase repeated" evidence="9">
    <location>
        <begin position="560"/>
        <end position="809"/>
    </location>
</feature>
<dbReference type="Gene3D" id="1.20.120.330">
    <property type="entry name" value="Nucleotidyltransferases domain 2"/>
    <property type="match status" value="2"/>
</dbReference>
<keyword evidence="2 7" id="KW-0548">Nucleotidyltransferase</keyword>
<comment type="cofactor">
    <cofactor evidence="7">
        <name>Mg(2+)</name>
        <dbReference type="ChEBI" id="CHEBI:18420"/>
    </cofactor>
</comment>
<proteinExistence type="inferred from homology"/>
<dbReference type="GO" id="GO:0008882">
    <property type="term" value="F:[glutamate-ammonia-ligase] adenylyltransferase activity"/>
    <property type="evidence" value="ECO:0007669"/>
    <property type="project" value="UniProtKB-EC"/>
</dbReference>
<dbReference type="SUPFAM" id="SSF81301">
    <property type="entry name" value="Nucleotidyltransferase"/>
    <property type="match status" value="2"/>
</dbReference>
<feature type="domain" description="Glutamate-ammonia ligase adenylyltransferase repeated" evidence="9">
    <location>
        <begin position="45"/>
        <end position="283"/>
    </location>
</feature>